<dbReference type="eggNOG" id="KOG3105">
    <property type="taxonomic scope" value="Eukaryota"/>
</dbReference>
<dbReference type="InterPro" id="IPR004875">
    <property type="entry name" value="DDE_SF_endonuclease_dom"/>
</dbReference>
<dbReference type="Proteomes" id="UP000015441">
    <property type="component" value="Unassembled WGS sequence"/>
</dbReference>
<dbReference type="InParanoid" id="N1JKE1"/>
<dbReference type="STRING" id="546991.N1JKE1"/>
<keyword evidence="3" id="KW-1185">Reference proteome</keyword>
<feature type="domain" description="DDE-1" evidence="1">
    <location>
        <begin position="17"/>
        <end position="81"/>
    </location>
</feature>
<sequence>MGAPPGPKTNTKTLVRSLRVLEQGIIQNCKVFYRQYWLRFVLQAIEEGTDPQSSFNIRLAIRWILRSWSNEVTNTTIHNCFRKLTLISEPIALPTTVLPTGLSELFNEVVRAGDIRDSMAIDNYLYPIEEEEEGNSMLDEAMILQEMIGKYLGVNQDEEEEVVQDEQPLRTAKEAEMALKELTEYTESQDSLHSSYLRVLERLETAIGSIKEASKVQSSIDSWIT</sequence>
<evidence type="ECO:0000313" key="3">
    <source>
        <dbReference type="Proteomes" id="UP000015441"/>
    </source>
</evidence>
<dbReference type="GO" id="GO:0003676">
    <property type="term" value="F:nucleic acid binding"/>
    <property type="evidence" value="ECO:0007669"/>
    <property type="project" value="InterPro"/>
</dbReference>
<evidence type="ECO:0000313" key="2">
    <source>
        <dbReference type="EMBL" id="CCU80327.1"/>
    </source>
</evidence>
<dbReference type="AlphaFoldDB" id="N1JKE1"/>
<organism evidence="2 3">
    <name type="scientific">Blumeria graminis f. sp. hordei (strain DH14)</name>
    <name type="common">Barley powdery mildew</name>
    <name type="synonym">Oidium monilioides f. sp. hordei</name>
    <dbReference type="NCBI Taxonomy" id="546991"/>
    <lineage>
        <taxon>Eukaryota</taxon>
        <taxon>Fungi</taxon>
        <taxon>Dikarya</taxon>
        <taxon>Ascomycota</taxon>
        <taxon>Pezizomycotina</taxon>
        <taxon>Leotiomycetes</taxon>
        <taxon>Erysiphales</taxon>
        <taxon>Erysiphaceae</taxon>
        <taxon>Blumeria</taxon>
        <taxon>Blumeria hordei</taxon>
    </lineage>
</organism>
<dbReference type="Pfam" id="PF03184">
    <property type="entry name" value="DDE_1"/>
    <property type="match status" value="1"/>
</dbReference>
<accession>N1JKE1</accession>
<name>N1JKE1_BLUG1</name>
<reference evidence="2 3" key="1">
    <citation type="journal article" date="2010" name="Science">
        <title>Genome expansion and gene loss in powdery mildew fungi reveal tradeoffs in extreme parasitism.</title>
        <authorList>
            <person name="Spanu P.D."/>
            <person name="Abbott J.C."/>
            <person name="Amselem J."/>
            <person name="Burgis T.A."/>
            <person name="Soanes D.M."/>
            <person name="Stueber K."/>
            <person name="Ver Loren van Themaat E."/>
            <person name="Brown J.K.M."/>
            <person name="Butcher S.A."/>
            <person name="Gurr S.J."/>
            <person name="Lebrun M.-H."/>
            <person name="Ridout C.J."/>
            <person name="Schulze-Lefert P."/>
            <person name="Talbot N.J."/>
            <person name="Ahmadinejad N."/>
            <person name="Ametz C."/>
            <person name="Barton G.R."/>
            <person name="Benjdia M."/>
            <person name="Bidzinski P."/>
            <person name="Bindschedler L.V."/>
            <person name="Both M."/>
            <person name="Brewer M.T."/>
            <person name="Cadle-Davidson L."/>
            <person name="Cadle-Davidson M.M."/>
            <person name="Collemare J."/>
            <person name="Cramer R."/>
            <person name="Frenkel O."/>
            <person name="Godfrey D."/>
            <person name="Harriman J."/>
            <person name="Hoede C."/>
            <person name="King B.C."/>
            <person name="Klages S."/>
            <person name="Kleemann J."/>
            <person name="Knoll D."/>
            <person name="Koti P.S."/>
            <person name="Kreplak J."/>
            <person name="Lopez-Ruiz F.J."/>
            <person name="Lu X."/>
            <person name="Maekawa T."/>
            <person name="Mahanil S."/>
            <person name="Micali C."/>
            <person name="Milgroom M.G."/>
            <person name="Montana G."/>
            <person name="Noir S."/>
            <person name="O'Connell R.J."/>
            <person name="Oberhaensli S."/>
            <person name="Parlange F."/>
            <person name="Pedersen C."/>
            <person name="Quesneville H."/>
            <person name="Reinhardt R."/>
            <person name="Rott M."/>
            <person name="Sacristan S."/>
            <person name="Schmidt S.M."/>
            <person name="Schoen M."/>
            <person name="Skamnioti P."/>
            <person name="Sommer H."/>
            <person name="Stephens A."/>
            <person name="Takahara H."/>
            <person name="Thordal-Christensen H."/>
            <person name="Vigouroux M."/>
            <person name="Wessling R."/>
            <person name="Wicker T."/>
            <person name="Panstruga R."/>
        </authorList>
    </citation>
    <scope>NUCLEOTIDE SEQUENCE [LARGE SCALE GENOMIC DNA]</scope>
    <source>
        <strain evidence="2">DH14</strain>
    </source>
</reference>
<proteinExistence type="predicted"/>
<dbReference type="HOGENOM" id="CLU_085217_0_0_1"/>
<dbReference type="OrthoDB" id="3853970at2759"/>
<protein>
    <submittedName>
        <fullName evidence="2">Centromere binding protein Cbh2/jerky</fullName>
    </submittedName>
</protein>
<evidence type="ECO:0000259" key="1">
    <source>
        <dbReference type="Pfam" id="PF03184"/>
    </source>
</evidence>
<gene>
    <name evidence="2" type="ORF">BGHDH14_bgh04729</name>
</gene>
<comment type="caution">
    <text evidence="2">The sequence shown here is derived from an EMBL/GenBank/DDBJ whole genome shotgun (WGS) entry which is preliminary data.</text>
</comment>
<dbReference type="EMBL" id="CAUH01004621">
    <property type="protein sequence ID" value="CCU80327.1"/>
    <property type="molecule type" value="Genomic_DNA"/>
</dbReference>